<sequence>MNGDGEHQDRAEFERLWSQAGANLRDRRKDFDSGKSHAVLYSQGRHDEINNQLRFLEAMRINAQERIEALEARLDGSMKYRGGFQRADEYKKGDAVTCDGSLWFCLKDVPGAEGKPGNQSVARHWQMTTRAMK</sequence>
<name>A0ABW1L3K3_9PROT</name>
<gene>
    <name evidence="2" type="ORF">ACFMB1_19525</name>
</gene>
<reference evidence="2 3" key="1">
    <citation type="submission" date="2024-09" db="EMBL/GenBank/DDBJ databases">
        <authorList>
            <person name="Zhang Z.-H."/>
        </authorList>
    </citation>
    <scope>NUCLEOTIDE SEQUENCE [LARGE SCALE GENOMIC DNA]</scope>
    <source>
        <strain evidence="2 3">HHTR114</strain>
    </source>
</reference>
<feature type="coiled-coil region" evidence="1">
    <location>
        <begin position="46"/>
        <end position="73"/>
    </location>
</feature>
<protein>
    <submittedName>
        <fullName evidence="2">Uncharacterized protein</fullName>
    </submittedName>
</protein>
<organism evidence="2 3">
    <name type="scientific">Hyphococcus aureus</name>
    <dbReference type="NCBI Taxonomy" id="2666033"/>
    <lineage>
        <taxon>Bacteria</taxon>
        <taxon>Pseudomonadati</taxon>
        <taxon>Pseudomonadota</taxon>
        <taxon>Alphaproteobacteria</taxon>
        <taxon>Parvularculales</taxon>
        <taxon>Parvularculaceae</taxon>
        <taxon>Hyphococcus</taxon>
    </lineage>
</organism>
<comment type="caution">
    <text evidence="2">The sequence shown here is derived from an EMBL/GenBank/DDBJ whole genome shotgun (WGS) entry which is preliminary data.</text>
</comment>
<evidence type="ECO:0000313" key="2">
    <source>
        <dbReference type="EMBL" id="MFC6037752.1"/>
    </source>
</evidence>
<dbReference type="RefSeq" id="WP_379880854.1">
    <property type="nucleotide sequence ID" value="NZ_JBHPON010000003.1"/>
</dbReference>
<proteinExistence type="predicted"/>
<evidence type="ECO:0000313" key="3">
    <source>
        <dbReference type="Proteomes" id="UP001596116"/>
    </source>
</evidence>
<accession>A0ABW1L3K3</accession>
<keyword evidence="3" id="KW-1185">Reference proteome</keyword>
<dbReference type="Proteomes" id="UP001596116">
    <property type="component" value="Unassembled WGS sequence"/>
</dbReference>
<keyword evidence="1" id="KW-0175">Coiled coil</keyword>
<dbReference type="EMBL" id="JBHPON010000003">
    <property type="protein sequence ID" value="MFC6037752.1"/>
    <property type="molecule type" value="Genomic_DNA"/>
</dbReference>
<evidence type="ECO:0000256" key="1">
    <source>
        <dbReference type="SAM" id="Coils"/>
    </source>
</evidence>